<dbReference type="Proteomes" id="UP000325395">
    <property type="component" value="Unassembled WGS sequence"/>
</dbReference>
<keyword evidence="1" id="KW-0472">Membrane</keyword>
<proteinExistence type="predicted"/>
<sequence length="185" mass="21115">MISYFFLLFFPSPTLFLYFIYIYILNSWLKKIFGCPFYHPYLTPPFPTILIVSISRYLQGYCRGTRVKDLEKAYEHYQEGHHHHPQRILLLLQHLESLPCCRERYASLRNHRVPAVAVIVSRLDRGRSHLRGLLQAGVSQGFGTLHGLSTTNGTLGGHCPHLRIQPGVSCGVGNSKVFSFQPSTI</sequence>
<dbReference type="EMBL" id="ML735746">
    <property type="protein sequence ID" value="KAE8416810.1"/>
    <property type="molecule type" value="Genomic_DNA"/>
</dbReference>
<accession>A0ABQ6WIG0</accession>
<organism evidence="2 3">
    <name type="scientific">Aspergillus pseudocaelatus</name>
    <dbReference type="NCBI Taxonomy" id="1825620"/>
    <lineage>
        <taxon>Eukaryota</taxon>
        <taxon>Fungi</taxon>
        <taxon>Dikarya</taxon>
        <taxon>Ascomycota</taxon>
        <taxon>Pezizomycotina</taxon>
        <taxon>Eurotiomycetes</taxon>
        <taxon>Eurotiomycetidae</taxon>
        <taxon>Eurotiales</taxon>
        <taxon>Aspergillaceae</taxon>
        <taxon>Aspergillus</taxon>
        <taxon>Aspergillus subgen. Circumdati</taxon>
    </lineage>
</organism>
<evidence type="ECO:0000313" key="2">
    <source>
        <dbReference type="EMBL" id="KAE8416810.1"/>
    </source>
</evidence>
<gene>
    <name evidence="2" type="ORF">BDV36DRAFT_196193</name>
</gene>
<reference evidence="2 3" key="1">
    <citation type="submission" date="2019-04" db="EMBL/GenBank/DDBJ databases">
        <authorList>
            <consortium name="DOE Joint Genome Institute"/>
            <person name="Mondo S."/>
            <person name="Kjaerbolling I."/>
            <person name="Vesth T."/>
            <person name="Frisvad J.C."/>
            <person name="Nybo J.L."/>
            <person name="Theobald S."/>
            <person name="Kildgaard S."/>
            <person name="Isbrandt T."/>
            <person name="Kuo A."/>
            <person name="Sato A."/>
            <person name="Lyhne E.K."/>
            <person name="Kogle M.E."/>
            <person name="Wiebenga A."/>
            <person name="Kun R.S."/>
            <person name="Lubbers R.J."/>
            <person name="Makela M.R."/>
            <person name="Barry K."/>
            <person name="Chovatia M."/>
            <person name="Clum A."/>
            <person name="Daum C."/>
            <person name="Haridas S."/>
            <person name="He G."/>
            <person name="LaButti K."/>
            <person name="Lipzen A."/>
            <person name="Riley R."/>
            <person name="Salamov A."/>
            <person name="Simmons B.A."/>
            <person name="Magnuson J.K."/>
            <person name="Henrissat B."/>
            <person name="Mortensen U.H."/>
            <person name="Larsen T.O."/>
            <person name="Devries R.P."/>
            <person name="Grigoriev I.V."/>
            <person name="Machida M."/>
            <person name="Baker S.E."/>
            <person name="Andersen M.R."/>
            <person name="Cantor M.N."/>
            <person name="Hua S.X."/>
        </authorList>
    </citation>
    <scope>NUCLEOTIDE SEQUENCE [LARGE SCALE GENOMIC DNA]</scope>
    <source>
        <strain evidence="2 3">CBS 117616</strain>
    </source>
</reference>
<keyword evidence="1" id="KW-1133">Transmembrane helix</keyword>
<evidence type="ECO:0000313" key="3">
    <source>
        <dbReference type="Proteomes" id="UP000325395"/>
    </source>
</evidence>
<keyword evidence="3" id="KW-1185">Reference proteome</keyword>
<feature type="transmembrane region" description="Helical" evidence="1">
    <location>
        <begin position="6"/>
        <end position="24"/>
    </location>
</feature>
<protein>
    <submittedName>
        <fullName evidence="2">Uncharacterized protein</fullName>
    </submittedName>
</protein>
<name>A0ABQ6WIG0_9EURO</name>
<keyword evidence="1" id="KW-0812">Transmembrane</keyword>
<evidence type="ECO:0000256" key="1">
    <source>
        <dbReference type="SAM" id="Phobius"/>
    </source>
</evidence>